<name>A0ABZ0VB42_9MICO</name>
<feature type="domain" description="Schlafen AlbA-2" evidence="2">
    <location>
        <begin position="111"/>
        <end position="251"/>
    </location>
</feature>
<keyword evidence="4" id="KW-1185">Reference proteome</keyword>
<keyword evidence="3" id="KW-0547">Nucleotide-binding</keyword>
<organism evidence="3 4">
    <name type="scientific">Microbacterium invictum</name>
    <dbReference type="NCBI Taxonomy" id="515415"/>
    <lineage>
        <taxon>Bacteria</taxon>
        <taxon>Bacillati</taxon>
        <taxon>Actinomycetota</taxon>
        <taxon>Actinomycetes</taxon>
        <taxon>Micrococcales</taxon>
        <taxon>Microbacteriaceae</taxon>
        <taxon>Microbacterium</taxon>
    </lineage>
</organism>
<feature type="transmembrane region" description="Helical" evidence="1">
    <location>
        <begin position="36"/>
        <end position="61"/>
    </location>
</feature>
<dbReference type="InterPro" id="IPR007421">
    <property type="entry name" value="Schlafen_AlbA_2_dom"/>
</dbReference>
<sequence length="278" mass="29752">MPQSPLLVDFAVALPIAVGIAYLLARLILAIFGRRLSLSITAMTLISLLGFSVGIFLAGMFLYGQRLWMPTTLLLTFGSSLALSFLVASIVALTQRGAGEADVPAVLRAGESERVEFKETARWNVREDKKDARMELAIAKTIAAFLNSRGGVLVIGANDAGEAVGLHRDLATLRTPDHDRFELWLRDLLSTALGRNAAALPRIRFVGVPPEGTVVCAVECPPSPKPVFLAAPGGGASTELWIRVGNSTRALPVDEALAYVQRQWRPTLATVLTGRPAG</sequence>
<dbReference type="Proteomes" id="UP001324533">
    <property type="component" value="Chromosome"/>
</dbReference>
<proteinExistence type="predicted"/>
<evidence type="ECO:0000313" key="3">
    <source>
        <dbReference type="EMBL" id="WQB70838.1"/>
    </source>
</evidence>
<evidence type="ECO:0000259" key="2">
    <source>
        <dbReference type="Pfam" id="PF04326"/>
    </source>
</evidence>
<dbReference type="EMBL" id="CP139779">
    <property type="protein sequence ID" value="WQB70838.1"/>
    <property type="molecule type" value="Genomic_DNA"/>
</dbReference>
<dbReference type="Pfam" id="PF04326">
    <property type="entry name" value="SLFN_AlbA_2"/>
    <property type="match status" value="1"/>
</dbReference>
<dbReference type="Gene3D" id="3.30.950.30">
    <property type="entry name" value="Schlafen, AAA domain"/>
    <property type="match status" value="1"/>
</dbReference>
<reference evidence="3 4" key="1">
    <citation type="submission" date="2023-06" db="EMBL/GenBank/DDBJ databases">
        <title>Rock-solubilizing bacteria, Microbacterium invictum, promotes re-establishment of vegetation in rocky wasteland by accelerating rock bio-weathering and reshaping soil bacterial community.</title>
        <authorList>
            <person name="Liu C."/>
        </authorList>
    </citation>
    <scope>NUCLEOTIDE SEQUENCE [LARGE SCALE GENOMIC DNA]</scope>
    <source>
        <strain evidence="3 4">X-18</strain>
    </source>
</reference>
<feature type="transmembrane region" description="Helical" evidence="1">
    <location>
        <begin position="73"/>
        <end position="93"/>
    </location>
</feature>
<feature type="transmembrane region" description="Helical" evidence="1">
    <location>
        <begin position="6"/>
        <end position="24"/>
    </location>
</feature>
<keyword evidence="1" id="KW-0812">Transmembrane</keyword>
<accession>A0ABZ0VB42</accession>
<dbReference type="InterPro" id="IPR038461">
    <property type="entry name" value="Schlafen_AlbA_2_dom_sf"/>
</dbReference>
<gene>
    <name evidence="3" type="ORF">T9R20_02450</name>
</gene>
<dbReference type="RefSeq" id="WP_322410974.1">
    <property type="nucleotide sequence ID" value="NZ_CP139779.1"/>
</dbReference>
<keyword evidence="3" id="KW-0067">ATP-binding</keyword>
<keyword evidence="1" id="KW-0472">Membrane</keyword>
<protein>
    <submittedName>
        <fullName evidence="3">ATP-binding protein</fullName>
    </submittedName>
</protein>
<evidence type="ECO:0000256" key="1">
    <source>
        <dbReference type="SAM" id="Phobius"/>
    </source>
</evidence>
<keyword evidence="1" id="KW-1133">Transmembrane helix</keyword>
<evidence type="ECO:0000313" key="4">
    <source>
        <dbReference type="Proteomes" id="UP001324533"/>
    </source>
</evidence>
<dbReference type="GO" id="GO:0005524">
    <property type="term" value="F:ATP binding"/>
    <property type="evidence" value="ECO:0007669"/>
    <property type="project" value="UniProtKB-KW"/>
</dbReference>